<dbReference type="EMBL" id="MQUC01000003">
    <property type="protein sequence ID" value="PRP65655.1"/>
    <property type="molecule type" value="Genomic_DNA"/>
</dbReference>
<evidence type="ECO:0000313" key="1">
    <source>
        <dbReference type="EMBL" id="PRP65655.1"/>
    </source>
</evidence>
<proteinExistence type="predicted"/>
<evidence type="ECO:0008006" key="3">
    <source>
        <dbReference type="Google" id="ProtNLM"/>
    </source>
</evidence>
<gene>
    <name evidence="1" type="ORF">BST86_00400</name>
</gene>
<organism evidence="1 2">
    <name type="scientific">Nonlabens agnitus</name>
    <dbReference type="NCBI Taxonomy" id="870484"/>
    <lineage>
        <taxon>Bacteria</taxon>
        <taxon>Pseudomonadati</taxon>
        <taxon>Bacteroidota</taxon>
        <taxon>Flavobacteriia</taxon>
        <taxon>Flavobacteriales</taxon>
        <taxon>Flavobacteriaceae</taxon>
        <taxon>Nonlabens</taxon>
    </lineage>
</organism>
<sequence length="227" mass="26030">MILFLLFLGLSIQAQDKSVAPVNPVALKYKATHHGYLGPVKTVDQFEFDRQGRLVTETGDSPKTFKYLKDAILVEQFGQVFTYKLNEKNQITGYTVASSDDTGSYTYDDNGNLIEEITTSDGDISRLTYTYDDQNRLISTTDWQDDQAYTTNYSYNGTPENLMIRQTREFDRTATVDFVYNNGVMVNYIFMGADNYEDVVLDDYGNIISFYSPAYDTTQEYVITYYQ</sequence>
<dbReference type="InterPro" id="IPR031325">
    <property type="entry name" value="RHS_repeat"/>
</dbReference>
<keyword evidence="2" id="KW-1185">Reference proteome</keyword>
<dbReference type="Pfam" id="PF05593">
    <property type="entry name" value="RHS_repeat"/>
    <property type="match status" value="1"/>
</dbReference>
<evidence type="ECO:0000313" key="2">
    <source>
        <dbReference type="Proteomes" id="UP000239532"/>
    </source>
</evidence>
<dbReference type="Gene3D" id="2.180.10.10">
    <property type="entry name" value="RHS repeat-associated core"/>
    <property type="match status" value="1"/>
</dbReference>
<protein>
    <recommendedName>
        <fullName evidence="3">Type IV secretion protein Rhs</fullName>
    </recommendedName>
</protein>
<name>A0A2S9WQA2_9FLAO</name>
<dbReference type="AlphaFoldDB" id="A0A2S9WQA2"/>
<accession>A0A2S9WQA2</accession>
<comment type="caution">
    <text evidence="1">The sequence shown here is derived from an EMBL/GenBank/DDBJ whole genome shotgun (WGS) entry which is preliminary data.</text>
</comment>
<dbReference type="Proteomes" id="UP000239532">
    <property type="component" value="Unassembled WGS sequence"/>
</dbReference>
<reference evidence="1 2" key="1">
    <citation type="submission" date="2016-11" db="EMBL/GenBank/DDBJ databases">
        <title>Trade-off between light-utilization and light-protection in marine flavobacteria.</title>
        <authorList>
            <person name="Kumagai Y."/>
        </authorList>
    </citation>
    <scope>NUCLEOTIDE SEQUENCE [LARGE SCALE GENOMIC DNA]</scope>
    <source>
        <strain evidence="1 2">JCM 17109</strain>
    </source>
</reference>